<keyword evidence="9" id="KW-1185">Reference proteome</keyword>
<evidence type="ECO:0000256" key="3">
    <source>
        <dbReference type="ARBA" id="ARBA00022692"/>
    </source>
</evidence>
<dbReference type="RefSeq" id="WP_114642949.1">
    <property type="nucleotide sequence ID" value="NZ_JAACIO010000021.1"/>
</dbReference>
<keyword evidence="5 6" id="KW-0472">Membrane</keyword>
<feature type="domain" description="GGDEF" evidence="7">
    <location>
        <begin position="400"/>
        <end position="528"/>
    </location>
</feature>
<dbReference type="Pfam" id="PF00990">
    <property type="entry name" value="GGDEF"/>
    <property type="match status" value="1"/>
</dbReference>
<keyword evidence="2" id="KW-1003">Cell membrane</keyword>
<keyword evidence="4 6" id="KW-1133">Transmembrane helix</keyword>
<dbReference type="NCBIfam" id="TIGR00254">
    <property type="entry name" value="GGDEF"/>
    <property type="match status" value="1"/>
</dbReference>
<dbReference type="InterPro" id="IPR000160">
    <property type="entry name" value="GGDEF_dom"/>
</dbReference>
<comment type="subcellular location">
    <subcellularLocation>
        <location evidence="1">Cell membrane</location>
        <topology evidence="1">Multi-pass membrane protein</topology>
    </subcellularLocation>
</comment>
<dbReference type="SUPFAM" id="SSF103190">
    <property type="entry name" value="Sensory domain-like"/>
    <property type="match status" value="1"/>
</dbReference>
<dbReference type="Proteomes" id="UP000263486">
    <property type="component" value="Unassembled WGS sequence"/>
</dbReference>
<evidence type="ECO:0000256" key="4">
    <source>
        <dbReference type="ARBA" id="ARBA00022989"/>
    </source>
</evidence>
<dbReference type="EMBL" id="QUAJ01000020">
    <property type="protein sequence ID" value="REI40407.1"/>
    <property type="molecule type" value="Genomic_DNA"/>
</dbReference>
<dbReference type="SUPFAM" id="SSF55073">
    <property type="entry name" value="Nucleotide cyclase"/>
    <property type="match status" value="1"/>
</dbReference>
<evidence type="ECO:0000259" key="7">
    <source>
        <dbReference type="PROSITE" id="PS50887"/>
    </source>
</evidence>
<keyword evidence="3 6" id="KW-0812">Transmembrane</keyword>
<evidence type="ECO:0000256" key="5">
    <source>
        <dbReference type="ARBA" id="ARBA00023136"/>
    </source>
</evidence>
<organism evidence="8 9">
    <name type="scientific">Psychrilyobacter piezotolerans</name>
    <dbReference type="NCBI Taxonomy" id="2293438"/>
    <lineage>
        <taxon>Bacteria</taxon>
        <taxon>Fusobacteriati</taxon>
        <taxon>Fusobacteriota</taxon>
        <taxon>Fusobacteriia</taxon>
        <taxon>Fusobacteriales</taxon>
        <taxon>Fusobacteriaceae</taxon>
        <taxon>Psychrilyobacter</taxon>
    </lineage>
</organism>
<dbReference type="CDD" id="cd01949">
    <property type="entry name" value="GGDEF"/>
    <property type="match status" value="1"/>
</dbReference>
<dbReference type="InterPro" id="IPR033479">
    <property type="entry name" value="dCache_1"/>
</dbReference>
<dbReference type="PANTHER" id="PTHR45138:SF9">
    <property type="entry name" value="DIGUANYLATE CYCLASE DGCM-RELATED"/>
    <property type="match status" value="1"/>
</dbReference>
<protein>
    <submittedName>
        <fullName evidence="8">Diguanylate cyclase</fullName>
    </submittedName>
</protein>
<evidence type="ECO:0000313" key="8">
    <source>
        <dbReference type="EMBL" id="REI40407.1"/>
    </source>
</evidence>
<comment type="caution">
    <text evidence="8">The sequence shown here is derived from an EMBL/GenBank/DDBJ whole genome shotgun (WGS) entry which is preliminary data.</text>
</comment>
<proteinExistence type="predicted"/>
<evidence type="ECO:0000256" key="1">
    <source>
        <dbReference type="ARBA" id="ARBA00004651"/>
    </source>
</evidence>
<dbReference type="InterPro" id="IPR043128">
    <property type="entry name" value="Rev_trsase/Diguanyl_cyclase"/>
</dbReference>
<evidence type="ECO:0000256" key="2">
    <source>
        <dbReference type="ARBA" id="ARBA00022475"/>
    </source>
</evidence>
<feature type="transmembrane region" description="Helical" evidence="6">
    <location>
        <begin position="285"/>
        <end position="305"/>
    </location>
</feature>
<dbReference type="CDD" id="cd12913">
    <property type="entry name" value="PDC1_MCP_like"/>
    <property type="match status" value="1"/>
</dbReference>
<dbReference type="InterPro" id="IPR029151">
    <property type="entry name" value="Sensor-like_sf"/>
</dbReference>
<gene>
    <name evidence="8" type="ORF">DYH56_11140</name>
</gene>
<dbReference type="InterPro" id="IPR029787">
    <property type="entry name" value="Nucleotide_cyclase"/>
</dbReference>
<dbReference type="InterPro" id="IPR050469">
    <property type="entry name" value="Diguanylate_Cyclase"/>
</dbReference>
<dbReference type="Gene3D" id="3.30.70.270">
    <property type="match status" value="1"/>
</dbReference>
<dbReference type="Pfam" id="PF02743">
    <property type="entry name" value="dCache_1"/>
    <property type="match status" value="1"/>
</dbReference>
<evidence type="ECO:0000313" key="9">
    <source>
        <dbReference type="Proteomes" id="UP000263486"/>
    </source>
</evidence>
<dbReference type="PANTHER" id="PTHR45138">
    <property type="entry name" value="REGULATORY COMPONENTS OF SENSORY TRANSDUCTION SYSTEM"/>
    <property type="match status" value="1"/>
</dbReference>
<feature type="transmembrane region" description="Helical" evidence="6">
    <location>
        <begin position="7"/>
        <end position="30"/>
    </location>
</feature>
<dbReference type="SMART" id="SM00267">
    <property type="entry name" value="GGDEF"/>
    <property type="match status" value="1"/>
</dbReference>
<reference evidence="8 9" key="1">
    <citation type="submission" date="2018-08" db="EMBL/GenBank/DDBJ databases">
        <title>Draft genome sequence of Psychrilyobacter sp. strain SD5 isolated from Black Sea water.</title>
        <authorList>
            <person name="Yadav S."/>
            <person name="Villanueva L."/>
            <person name="Damste J.S.S."/>
        </authorList>
    </citation>
    <scope>NUCLEOTIDE SEQUENCE [LARGE SCALE GENOMIC DNA]</scope>
    <source>
        <strain evidence="8 9">SD5</strain>
    </source>
</reference>
<accession>A0ABX9KF83</accession>
<dbReference type="PROSITE" id="PS50887">
    <property type="entry name" value="GGDEF"/>
    <property type="match status" value="1"/>
</dbReference>
<dbReference type="Gene3D" id="6.10.340.10">
    <property type="match status" value="1"/>
</dbReference>
<evidence type="ECO:0000256" key="6">
    <source>
        <dbReference type="SAM" id="Phobius"/>
    </source>
</evidence>
<name>A0ABX9KF83_9FUSO</name>
<sequence>MSLKRKIFILTFFIATIPVLIISIITFFIFSGEIKEVESQKMELTSQNVEKNIREEINTVSEILKYLADSYNEKDGDLTSLNLQVDNENRLKHMINRMENIVEVEKTIKFIGFGSPHKKMIFNNRAEDQNLPPDYDPTTRPWYTGTLNSKGAYLSEVFIHAGTGEPIVTLSKKIELDGEIVGVLAAIIDLSHIKNEVSKFKIGNTGSFFIVDKNNKILVDGGDNQENFNYISKMDLFSKDHLKIIKKTPMGKKLYHIKKIKGLDILLFGSVDEKDINNIVLRLKFYILGIVLLTIVFILIILSIISKNFDSSLSQLSSVIDSISQGKYSENIDKLTEIMDEKNELSFINNAIKKMNYEIIKRENDLKYISETDPLTGCYNRRAIVNLIEKEIEQSKKFDLNFSLIMFDLDRFKKVNDTFGHLFGDTVLKGVSKAISDNIKTTDIFGRYGGEEFLILLPNTKLDKGIMIGERLRQIIEKMTWEHNTVITVSMGVVKKFPDDTLDLLLGRVDDLLYKAKKNGRNRVEYQE</sequence>
<dbReference type="Gene3D" id="3.30.450.20">
    <property type="entry name" value="PAS domain"/>
    <property type="match status" value="2"/>
</dbReference>